<protein>
    <submittedName>
        <fullName evidence="2">Uncharacterized protein</fullName>
    </submittedName>
</protein>
<gene>
    <name evidence="2" type="ORF">PTTT1_LOCUS1485</name>
</gene>
<evidence type="ECO:0000313" key="2">
    <source>
        <dbReference type="EMBL" id="CAG9276682.1"/>
    </source>
</evidence>
<dbReference type="Proteomes" id="UP000836788">
    <property type="component" value="Chromosome 1"/>
</dbReference>
<dbReference type="AlphaFoldDB" id="A0A8J9S1F9"/>
<dbReference type="EMBL" id="OU594942">
    <property type="protein sequence ID" value="CAG9276682.1"/>
    <property type="molecule type" value="Genomic_DNA"/>
</dbReference>
<feature type="signal peptide" evidence="1">
    <location>
        <begin position="1"/>
        <end position="20"/>
    </location>
</feature>
<name>A0A8J9S1F9_PHATR</name>
<feature type="chain" id="PRO_5035428350" evidence="1">
    <location>
        <begin position="21"/>
        <end position="264"/>
    </location>
</feature>
<proteinExistence type="predicted"/>
<accession>A0A8J9S1F9</accession>
<organism evidence="2">
    <name type="scientific">Phaeodactylum tricornutum</name>
    <name type="common">Diatom</name>
    <dbReference type="NCBI Taxonomy" id="2850"/>
    <lineage>
        <taxon>Eukaryota</taxon>
        <taxon>Sar</taxon>
        <taxon>Stramenopiles</taxon>
        <taxon>Ochrophyta</taxon>
        <taxon>Bacillariophyta</taxon>
        <taxon>Bacillariophyceae</taxon>
        <taxon>Bacillariophycidae</taxon>
        <taxon>Naviculales</taxon>
        <taxon>Phaeodactylaceae</taxon>
        <taxon>Phaeodactylum</taxon>
    </lineage>
</organism>
<evidence type="ECO:0000256" key="1">
    <source>
        <dbReference type="SAM" id="SignalP"/>
    </source>
</evidence>
<reference evidence="2" key="1">
    <citation type="submission" date="2022-02" db="EMBL/GenBank/DDBJ databases">
        <authorList>
            <person name="Giguere J D."/>
        </authorList>
    </citation>
    <scope>NUCLEOTIDE SEQUENCE</scope>
    <source>
        <strain evidence="2">CCAP 1055/1</strain>
    </source>
</reference>
<sequence length="264" mass="29458">MIRRSTLFICFSLFTSDTTALIADCHHTFYKKHSTTLLRVVNRRLLLQEMGTLGLAVALKPEPSLAGEFTPGGTLVDRVVGAQVGNPEASASRKFDNSNVLFYQDHFFKFGVAAPWITSGSTDFPKSMPFVVSQQRYDNLKKYGERVKSGVKVLVGLRDIIMAEGDYTQIPGPDAPEYQLRPLGLLANGMMASENTGATNELFLARWYVNEIYLDINDIRNAKSEEEALVKYEAIKKAVDSYYGMINRVITSKVGDKFHLLVAQ</sequence>
<keyword evidence="1" id="KW-0732">Signal</keyword>